<proteinExistence type="predicted"/>
<dbReference type="PANTHER" id="PTHR35335">
    <property type="entry name" value="UPF0716 PROTEIN FXSA"/>
    <property type="match status" value="1"/>
</dbReference>
<dbReference type="NCBIfam" id="NF008528">
    <property type="entry name" value="PRK11463.1-2"/>
    <property type="match status" value="1"/>
</dbReference>
<keyword evidence="2" id="KW-0472">Membrane</keyword>
<dbReference type="GO" id="GO:0016020">
    <property type="term" value="C:membrane"/>
    <property type="evidence" value="ECO:0007669"/>
    <property type="project" value="InterPro"/>
</dbReference>
<evidence type="ECO:0000313" key="4">
    <source>
        <dbReference type="Proteomes" id="UP000565262"/>
    </source>
</evidence>
<evidence type="ECO:0000313" key="3">
    <source>
        <dbReference type="EMBL" id="MBB1485444.1"/>
    </source>
</evidence>
<evidence type="ECO:0000256" key="1">
    <source>
        <dbReference type="SAM" id="MobiDB-lite"/>
    </source>
</evidence>
<dbReference type="RefSeq" id="WP_182807223.1">
    <property type="nucleotide sequence ID" value="NZ_JACJFM010000002.1"/>
</dbReference>
<gene>
    <name evidence="3" type="ORF">H4O21_02320</name>
</gene>
<feature type="transmembrane region" description="Helical" evidence="2">
    <location>
        <begin position="26"/>
        <end position="46"/>
    </location>
</feature>
<evidence type="ECO:0000256" key="2">
    <source>
        <dbReference type="SAM" id="Phobius"/>
    </source>
</evidence>
<keyword evidence="4" id="KW-1185">Reference proteome</keyword>
<dbReference type="InterPro" id="IPR007313">
    <property type="entry name" value="FxsA"/>
</dbReference>
<dbReference type="PANTHER" id="PTHR35335:SF1">
    <property type="entry name" value="UPF0716 PROTEIN FXSA"/>
    <property type="match status" value="1"/>
</dbReference>
<dbReference type="Proteomes" id="UP000565262">
    <property type="component" value="Unassembled WGS sequence"/>
</dbReference>
<keyword evidence="2" id="KW-1133">Transmembrane helix</keyword>
<dbReference type="AlphaFoldDB" id="A0A839IL54"/>
<dbReference type="Pfam" id="PF04186">
    <property type="entry name" value="FxsA"/>
    <property type="match status" value="1"/>
</dbReference>
<accession>A0A839IL54</accession>
<reference evidence="3 4" key="1">
    <citation type="submission" date="2020-08" db="EMBL/GenBank/DDBJ databases">
        <title>Oceanospirillum sp. nov. isolated from marine sediment.</title>
        <authorList>
            <person name="Ji X."/>
        </authorList>
    </citation>
    <scope>NUCLEOTIDE SEQUENCE [LARGE SCALE GENOMIC DNA]</scope>
    <source>
        <strain evidence="3 4">D5</strain>
    </source>
</reference>
<keyword evidence="2" id="KW-0812">Transmembrane</keyword>
<dbReference type="EMBL" id="JACJFM010000002">
    <property type="protein sequence ID" value="MBB1485444.1"/>
    <property type="molecule type" value="Genomic_DNA"/>
</dbReference>
<organism evidence="3 4">
    <name type="scientific">Oceanospirillum sediminis</name>
    <dbReference type="NCBI Taxonomy" id="2760088"/>
    <lineage>
        <taxon>Bacteria</taxon>
        <taxon>Pseudomonadati</taxon>
        <taxon>Pseudomonadota</taxon>
        <taxon>Gammaproteobacteria</taxon>
        <taxon>Oceanospirillales</taxon>
        <taxon>Oceanospirillaceae</taxon>
        <taxon>Oceanospirillum</taxon>
    </lineage>
</organism>
<feature type="region of interest" description="Disordered" evidence="1">
    <location>
        <begin position="128"/>
        <end position="171"/>
    </location>
</feature>
<comment type="caution">
    <text evidence="3">The sequence shown here is derived from an EMBL/GenBank/DDBJ whole genome shotgun (WGS) entry which is preliminary data.</text>
</comment>
<name>A0A839IL54_9GAMM</name>
<sequence length="171" mass="18467">MNKFLLVFIAVPLIEMVVLIKVGEQIGALSTIALVILTAAIGISLLKKQGVAMLNRANWKLNQGQLPAKEMAEGIVLAVGGALLLTPGFVTDALGFACLLPFSRNFILNQVLKNISFGHIHSSGPTGYQSYHHASPEQEPFLHQGQRPFGEDTSASSRNGDVIDGEFERKK</sequence>
<protein>
    <submittedName>
        <fullName evidence="3">FxsA family protein</fullName>
    </submittedName>
</protein>